<gene>
    <name evidence="1" type="ordered locus">trd_0256</name>
</gene>
<evidence type="ECO:0000313" key="2">
    <source>
        <dbReference type="Proteomes" id="UP000000447"/>
    </source>
</evidence>
<protein>
    <recommendedName>
        <fullName evidence="3">YtxH domain-containing protein</fullName>
    </recommendedName>
</protein>
<keyword evidence="2" id="KW-1185">Reference proteome</keyword>
<reference evidence="1 2" key="1">
    <citation type="journal article" date="2009" name="PLoS ONE">
        <title>Complete genome sequence of the aerobic CO-oxidizing thermophile Thermomicrobium roseum.</title>
        <authorList>
            <person name="Wu D."/>
            <person name="Raymond J."/>
            <person name="Wu M."/>
            <person name="Chatterji S."/>
            <person name="Ren Q."/>
            <person name="Graham J.E."/>
            <person name="Bryant D.A."/>
            <person name="Robb F."/>
            <person name="Colman A."/>
            <person name="Tallon L.J."/>
            <person name="Badger J.H."/>
            <person name="Madupu R."/>
            <person name="Ward N.L."/>
            <person name="Eisen J.A."/>
        </authorList>
    </citation>
    <scope>NUCLEOTIDE SEQUENCE [LARGE SCALE GENOMIC DNA]</scope>
    <source>
        <strain evidence="2">ATCC 27502 / DSM 5159 / P-2</strain>
    </source>
</reference>
<dbReference type="HOGENOM" id="CLU_2332721_0_0_0"/>
<name>B9KXR8_THERP</name>
<proteinExistence type="predicted"/>
<accession>B9KXR8</accession>
<dbReference type="Proteomes" id="UP000000447">
    <property type="component" value="Chromosome"/>
</dbReference>
<dbReference type="KEGG" id="tro:trd_0256"/>
<evidence type="ECO:0000313" key="1">
    <source>
        <dbReference type="EMBL" id="ACM05918.1"/>
    </source>
</evidence>
<dbReference type="RefSeq" id="WP_012641668.1">
    <property type="nucleotide sequence ID" value="NC_011959.1"/>
</dbReference>
<dbReference type="AlphaFoldDB" id="B9KXR8"/>
<dbReference type="EMBL" id="CP001275">
    <property type="protein sequence ID" value="ACM05918.1"/>
    <property type="molecule type" value="Genomic_DNA"/>
</dbReference>
<evidence type="ECO:0008006" key="3">
    <source>
        <dbReference type="Google" id="ProtNLM"/>
    </source>
</evidence>
<sequence length="98" mass="10486">MRRGFIRSFLSGFLIGTAIGALAIWLSSSERRAGSVAWRQRASQLAQQARSQGEQIAALARERLASARGLLETRFSAGEQSASAVRSATSEVTVSTES</sequence>
<organism evidence="1 2">
    <name type="scientific">Thermomicrobium roseum (strain ATCC 27502 / DSM 5159 / P-2)</name>
    <dbReference type="NCBI Taxonomy" id="309801"/>
    <lineage>
        <taxon>Bacteria</taxon>
        <taxon>Pseudomonadati</taxon>
        <taxon>Thermomicrobiota</taxon>
        <taxon>Thermomicrobia</taxon>
        <taxon>Thermomicrobiales</taxon>
        <taxon>Thermomicrobiaceae</taxon>
        <taxon>Thermomicrobium</taxon>
    </lineage>
</organism>